<evidence type="ECO:0000313" key="11">
    <source>
        <dbReference type="Proteomes" id="UP001361239"/>
    </source>
</evidence>
<feature type="transmembrane region" description="Helical" evidence="8">
    <location>
        <begin position="193"/>
        <end position="212"/>
    </location>
</feature>
<comment type="subcellular location">
    <subcellularLocation>
        <location evidence="1">Cell membrane</location>
        <topology evidence="1">Multi-pass membrane protein</topology>
    </subcellularLocation>
</comment>
<gene>
    <name evidence="10" type="ORF">WG901_10405</name>
</gene>
<feature type="transmembrane region" description="Helical" evidence="8">
    <location>
        <begin position="99"/>
        <end position="117"/>
    </location>
</feature>
<feature type="transmembrane region" description="Helical" evidence="8">
    <location>
        <begin position="306"/>
        <end position="326"/>
    </location>
</feature>
<protein>
    <submittedName>
        <fullName evidence="10">Glycosyltransferase family 39 protein</fullName>
        <ecNumber evidence="10">2.4.-.-</ecNumber>
    </submittedName>
</protein>
<keyword evidence="3 10" id="KW-0328">Glycosyltransferase</keyword>
<keyword evidence="5 8" id="KW-0812">Transmembrane</keyword>
<dbReference type="EC" id="2.4.-.-" evidence="10"/>
<comment type="caution">
    <text evidence="10">The sequence shown here is derived from an EMBL/GenBank/DDBJ whole genome shotgun (WGS) entry which is preliminary data.</text>
</comment>
<keyword evidence="11" id="KW-1185">Reference proteome</keyword>
<sequence length="533" mass="57658">MFLLGSILLLAAAVRLYSVAFGLPALNDPDELTFELGAIKMLSGPTLNPGWFGHPATTTMYVLAVLTIAIFGLGHLFGRFPTIEAFADALYADPSWALLPGRVAMVLFAVATIYLAYRLTRELFDRNTALAAAALLAINPVHVTWSQIIRSDMMACFFMLLGMLAALRILRHDRWRDYVLAALWLGAAMATKWPYALTALAVIAAVVARGVAHPAERLPGLIRLALCGVLALVFLFLISPYLLLDHQTALRNMHGEAQIHHLGATGGTPWENAWWYLTGPLATGLGGLGLAFAGWGLAIMVRRREAAAVVLPVVIGFALVLCVQNLVWERWVLSLMPLLAIAAGVAFRDLVGRTARLPRPLARGAIAVVGLALLVPPALRAQADTRARLDDTRQFASRWAAAHVAPGSTVLLEHFAFDLLPRPWRFLFPFGSVGCIDARATLGGKIQLSTVQSGRGTRTNIDYGTVAADKRESCAADYAILTQADRYAAESRAFPVEAAAYRELIARGTLVATFRPEPGKVGGPVVRIVKFSR</sequence>
<keyword evidence="7 8" id="KW-0472">Membrane</keyword>
<evidence type="ECO:0000256" key="8">
    <source>
        <dbReference type="SAM" id="Phobius"/>
    </source>
</evidence>
<feature type="transmembrane region" description="Helical" evidence="8">
    <location>
        <begin position="224"/>
        <end position="244"/>
    </location>
</feature>
<evidence type="ECO:0000256" key="4">
    <source>
        <dbReference type="ARBA" id="ARBA00022679"/>
    </source>
</evidence>
<dbReference type="PANTHER" id="PTHR33908:SF11">
    <property type="entry name" value="MEMBRANE PROTEIN"/>
    <property type="match status" value="1"/>
</dbReference>
<evidence type="ECO:0000259" key="9">
    <source>
        <dbReference type="Pfam" id="PF13231"/>
    </source>
</evidence>
<keyword evidence="4 10" id="KW-0808">Transferase</keyword>
<evidence type="ECO:0000256" key="7">
    <source>
        <dbReference type="ARBA" id="ARBA00023136"/>
    </source>
</evidence>
<evidence type="ECO:0000313" key="10">
    <source>
        <dbReference type="EMBL" id="MEJ5977046.1"/>
    </source>
</evidence>
<dbReference type="GO" id="GO:0016757">
    <property type="term" value="F:glycosyltransferase activity"/>
    <property type="evidence" value="ECO:0007669"/>
    <property type="project" value="UniProtKB-KW"/>
</dbReference>
<dbReference type="EMBL" id="JBBHJZ010000002">
    <property type="protein sequence ID" value="MEJ5977046.1"/>
    <property type="molecule type" value="Genomic_DNA"/>
</dbReference>
<feature type="transmembrane region" description="Helical" evidence="8">
    <location>
        <begin position="153"/>
        <end position="170"/>
    </location>
</feature>
<feature type="domain" description="Glycosyltransferase RgtA/B/C/D-like" evidence="9">
    <location>
        <begin position="100"/>
        <end position="240"/>
    </location>
</feature>
<dbReference type="InterPro" id="IPR038731">
    <property type="entry name" value="RgtA/B/C-like"/>
</dbReference>
<feature type="transmembrane region" description="Helical" evidence="8">
    <location>
        <begin position="129"/>
        <end position="146"/>
    </location>
</feature>
<evidence type="ECO:0000256" key="3">
    <source>
        <dbReference type="ARBA" id="ARBA00022676"/>
    </source>
</evidence>
<evidence type="ECO:0000256" key="6">
    <source>
        <dbReference type="ARBA" id="ARBA00022989"/>
    </source>
</evidence>
<keyword evidence="6 8" id="KW-1133">Transmembrane helix</keyword>
<accession>A0ABU8RWF5</accession>
<name>A0ABU8RWF5_9SPHN</name>
<dbReference type="InterPro" id="IPR050297">
    <property type="entry name" value="LipidA_mod_glycosyltrf_83"/>
</dbReference>
<feature type="transmembrane region" description="Helical" evidence="8">
    <location>
        <begin position="58"/>
        <end position="78"/>
    </location>
</feature>
<dbReference type="Proteomes" id="UP001361239">
    <property type="component" value="Unassembled WGS sequence"/>
</dbReference>
<evidence type="ECO:0000256" key="2">
    <source>
        <dbReference type="ARBA" id="ARBA00022475"/>
    </source>
</evidence>
<evidence type="ECO:0000256" key="5">
    <source>
        <dbReference type="ARBA" id="ARBA00022692"/>
    </source>
</evidence>
<evidence type="ECO:0000256" key="1">
    <source>
        <dbReference type="ARBA" id="ARBA00004651"/>
    </source>
</evidence>
<organism evidence="10 11">
    <name type="scientific">Novosphingobium anseongense</name>
    <dbReference type="NCBI Taxonomy" id="3133436"/>
    <lineage>
        <taxon>Bacteria</taxon>
        <taxon>Pseudomonadati</taxon>
        <taxon>Pseudomonadota</taxon>
        <taxon>Alphaproteobacteria</taxon>
        <taxon>Sphingomonadales</taxon>
        <taxon>Sphingomonadaceae</taxon>
        <taxon>Novosphingobium</taxon>
    </lineage>
</organism>
<dbReference type="Pfam" id="PF13231">
    <property type="entry name" value="PMT_2"/>
    <property type="match status" value="1"/>
</dbReference>
<keyword evidence="2" id="KW-1003">Cell membrane</keyword>
<dbReference type="RefSeq" id="WP_339586999.1">
    <property type="nucleotide sequence ID" value="NZ_JBBHJZ010000002.1"/>
</dbReference>
<proteinExistence type="predicted"/>
<dbReference type="PANTHER" id="PTHR33908">
    <property type="entry name" value="MANNOSYLTRANSFERASE YKCB-RELATED"/>
    <property type="match status" value="1"/>
</dbReference>
<feature type="transmembrane region" description="Helical" evidence="8">
    <location>
        <begin position="273"/>
        <end position="299"/>
    </location>
</feature>
<reference evidence="10 11" key="1">
    <citation type="submission" date="2024-03" db="EMBL/GenBank/DDBJ databases">
        <authorList>
            <person name="Jo J.-H."/>
        </authorList>
    </citation>
    <scope>NUCLEOTIDE SEQUENCE [LARGE SCALE GENOMIC DNA]</scope>
    <source>
        <strain evidence="10 11">PS1R-30</strain>
    </source>
</reference>